<evidence type="ECO:0000313" key="1">
    <source>
        <dbReference type="EMBL" id="CAG8564057.1"/>
    </source>
</evidence>
<accession>A0ACA9M1D8</accession>
<sequence>MSRRAGLDCGCELILTRMKLSIACTGDWTKCESVLDVTQDTVNLVFGVLLHGTGQVWFNQFEFNVVSLSNQTTIATVTNSTPSYTTGELYYPVSLFGTSPVFTNKVASDSVTATTNIGGIIGATFGGFAAGIIV</sequence>
<keyword evidence="2" id="KW-1185">Reference proteome</keyword>
<reference evidence="1" key="1">
    <citation type="submission" date="2021-06" db="EMBL/GenBank/DDBJ databases">
        <authorList>
            <person name="Kallberg Y."/>
            <person name="Tangrot J."/>
            <person name="Rosling A."/>
        </authorList>
    </citation>
    <scope>NUCLEOTIDE SEQUENCE</scope>
    <source>
        <strain evidence="1">MA461A</strain>
    </source>
</reference>
<feature type="non-terminal residue" evidence="1">
    <location>
        <position position="134"/>
    </location>
</feature>
<comment type="caution">
    <text evidence="1">The sequence shown here is derived from an EMBL/GenBank/DDBJ whole genome shotgun (WGS) entry which is preliminary data.</text>
</comment>
<protein>
    <submittedName>
        <fullName evidence="1">13483_t:CDS:1</fullName>
    </submittedName>
</protein>
<name>A0ACA9M1D8_9GLOM</name>
<evidence type="ECO:0000313" key="2">
    <source>
        <dbReference type="Proteomes" id="UP000789920"/>
    </source>
</evidence>
<organism evidence="1 2">
    <name type="scientific">Racocetra persica</name>
    <dbReference type="NCBI Taxonomy" id="160502"/>
    <lineage>
        <taxon>Eukaryota</taxon>
        <taxon>Fungi</taxon>
        <taxon>Fungi incertae sedis</taxon>
        <taxon>Mucoromycota</taxon>
        <taxon>Glomeromycotina</taxon>
        <taxon>Glomeromycetes</taxon>
        <taxon>Diversisporales</taxon>
        <taxon>Gigasporaceae</taxon>
        <taxon>Racocetra</taxon>
    </lineage>
</organism>
<gene>
    <name evidence="1" type="ORF">RPERSI_LOCUS4488</name>
</gene>
<dbReference type="EMBL" id="CAJVQC010006175">
    <property type="protein sequence ID" value="CAG8564057.1"/>
    <property type="molecule type" value="Genomic_DNA"/>
</dbReference>
<dbReference type="Proteomes" id="UP000789920">
    <property type="component" value="Unassembled WGS sequence"/>
</dbReference>
<proteinExistence type="predicted"/>